<dbReference type="GeneID" id="37034687"/>
<keyword evidence="3" id="KW-1185">Reference proteome</keyword>
<evidence type="ECO:0000313" key="3">
    <source>
        <dbReference type="Proteomes" id="UP000245783"/>
    </source>
</evidence>
<dbReference type="Proteomes" id="UP000245783">
    <property type="component" value="Unassembled WGS sequence"/>
</dbReference>
<proteinExistence type="predicted"/>
<protein>
    <submittedName>
        <fullName evidence="2">Uncharacterized protein</fullName>
    </submittedName>
</protein>
<feature type="compositionally biased region" description="Polar residues" evidence="1">
    <location>
        <begin position="598"/>
        <end position="612"/>
    </location>
</feature>
<reference evidence="2 3" key="1">
    <citation type="journal article" date="2018" name="Mol. Biol. Evol.">
        <title>Broad Genomic Sampling Reveals a Smut Pathogenic Ancestry of the Fungal Clade Ustilaginomycotina.</title>
        <authorList>
            <person name="Kijpornyongpan T."/>
            <person name="Mondo S.J."/>
            <person name="Barry K."/>
            <person name="Sandor L."/>
            <person name="Lee J."/>
            <person name="Lipzen A."/>
            <person name="Pangilinan J."/>
            <person name="LaButti K."/>
            <person name="Hainaut M."/>
            <person name="Henrissat B."/>
            <person name="Grigoriev I.V."/>
            <person name="Spatafora J.W."/>
            <person name="Aime M.C."/>
        </authorList>
    </citation>
    <scope>NUCLEOTIDE SEQUENCE [LARGE SCALE GENOMIC DNA]</scope>
    <source>
        <strain evidence="2 3">MCA 4658</strain>
    </source>
</reference>
<name>A0A316W7P8_9BASI</name>
<evidence type="ECO:0000313" key="2">
    <source>
        <dbReference type="EMBL" id="PWN45899.1"/>
    </source>
</evidence>
<feature type="compositionally biased region" description="Low complexity" evidence="1">
    <location>
        <begin position="522"/>
        <end position="536"/>
    </location>
</feature>
<dbReference type="STRING" id="1522189.A0A316W7P8"/>
<dbReference type="RefSeq" id="XP_025373059.1">
    <property type="nucleotide sequence ID" value="XM_025512817.1"/>
</dbReference>
<dbReference type="EMBL" id="KZ819353">
    <property type="protein sequence ID" value="PWN45899.1"/>
    <property type="molecule type" value="Genomic_DNA"/>
</dbReference>
<sequence>MSLSLRMSSHSGRAVGPHIVLAYRQVRPRSLLHQQAKLPSVCTCGQRSLATTPRCRQPQTNEQPVATDFFGRNAKSSAHATAAQQALRSASEANVSPQARAALLRSSLSNDGPSQLQSALETEADKHSPQKFSLRGFSAADLFAHVLSKHDQPAGYKATLRSLFDDDQEFAEICRACKRAKVNESNLLVWQRAARSVNWKQAIGFIRSAELEKSIPGFLLCSLAPLVSTAEEVQDALNVIFLNTEFDKRQEHQTIAFAMVAERALIDIDSKRFIPIIVKKTMEFLSCHPTPISSGGVVHSRKHQIAHRLNKYGLAAPSEIVNLFRRVAIALTRSNSEQSRSSAIHLLAPLSTERRFKDILVAVCEVYLNVSPVANERKAGLERLTRPLHLAHGPVSLEMLDISHPAARESGWLRLRLAEVAMDLLKEWFVDNRQRRRAANTMVEAAVNDEEFEAAAIWIEKARGLRRRNHSTQGLSPTALAWDVRAYASTSQYESAWPAFAKLQERLRLDSERRASDESFEEAATTAAAPPSSSDALGVGLHQQPMSTSFSGAVDNVEEARIVREGSVASFESEDTGLFDTAEAIEFDEVAVAIAGSSNNKAHDTSTASSAQAEERPEKDDADEAAAEQLYTFNRGSRGDLGFLPESGTSSPAYDLAASMSAYIAVIHMAARQPGNDPRALFHWVGLTEDKGEFYEEHPFARFPKPPESILKSLELYTGLIINLELAHGAQLNDVRLVWKVMSRNGVQADLNALIVMCAAETRHDNTHVAIARLNSWCKAWARRAELERRELNRRGPPRREINKWDRLRLKAKFLEEERQARAAQVESGIPVPDPELDATVTRPEGPLNAHAINVILRGLLGKDRHALVWTIATEQAPTYGAALNKRSLALLLRAATRLGVGHFQQYLTDASISRRYRSWMPEEQGAEVALWNAEFPPRQAFSLFKAVLLQHHPQVKDVTNPLGSYGTKLGANDYADDLSEAEGTQFGTLLRIIERAQEGGEVASIEGIATRIFPKYVELDRHVFHEYVLMLRLLRWRAIPSATAETSATATRSAIWQALGWMRALDIRPKYATLCIACLELQQDALDVSVESEETRRKSAAGQMHSWLCEWIGQDEVPTFAVLAKYQDALETVDVARQEQAWLRQKAAFGRRNRSRR</sequence>
<feature type="region of interest" description="Disordered" evidence="1">
    <location>
        <begin position="598"/>
        <end position="624"/>
    </location>
</feature>
<dbReference type="InParanoid" id="A0A316W7P8"/>
<evidence type="ECO:0000256" key="1">
    <source>
        <dbReference type="SAM" id="MobiDB-lite"/>
    </source>
</evidence>
<gene>
    <name evidence="2" type="ORF">IE81DRAFT_319742</name>
</gene>
<feature type="region of interest" description="Disordered" evidence="1">
    <location>
        <begin position="513"/>
        <end position="544"/>
    </location>
</feature>
<organism evidence="2 3">
    <name type="scientific">Ceraceosorus guamensis</name>
    <dbReference type="NCBI Taxonomy" id="1522189"/>
    <lineage>
        <taxon>Eukaryota</taxon>
        <taxon>Fungi</taxon>
        <taxon>Dikarya</taxon>
        <taxon>Basidiomycota</taxon>
        <taxon>Ustilaginomycotina</taxon>
        <taxon>Exobasidiomycetes</taxon>
        <taxon>Ceraceosorales</taxon>
        <taxon>Ceraceosoraceae</taxon>
        <taxon>Ceraceosorus</taxon>
    </lineage>
</organism>
<dbReference type="AlphaFoldDB" id="A0A316W7P8"/>
<dbReference type="OrthoDB" id="185373at2759"/>
<accession>A0A316W7P8</accession>